<reference evidence="3 4" key="1">
    <citation type="journal article" date="2018" name="G3 (Bethesda)">
        <title>A High-Quality Reference Genome for the Invasive Mosquitofish Gambusia affinis Using a Chicago Library.</title>
        <authorList>
            <person name="Hoffberg S.L."/>
            <person name="Troendle N.J."/>
            <person name="Glenn T.C."/>
            <person name="Mahmud O."/>
            <person name="Louha S."/>
            <person name="Chalopin D."/>
            <person name="Bennetzen J.L."/>
            <person name="Mauricio R."/>
        </authorList>
    </citation>
    <scope>NUCLEOTIDE SEQUENCE [LARGE SCALE GENOMIC DNA]</scope>
    <source>
        <strain evidence="3">NE01/NJP1002.9</strain>
        <tissue evidence="3">Muscle</tissue>
    </source>
</reference>
<dbReference type="InterPro" id="IPR001194">
    <property type="entry name" value="cDENN_dom"/>
</dbReference>
<dbReference type="Proteomes" id="UP000250572">
    <property type="component" value="Unassembled WGS sequence"/>
</dbReference>
<evidence type="ECO:0000313" key="4">
    <source>
        <dbReference type="Proteomes" id="UP000250572"/>
    </source>
</evidence>
<dbReference type="InterPro" id="IPR022096">
    <property type="entry name" value="SBF1/SBF2"/>
</dbReference>
<proteinExistence type="predicted"/>
<dbReference type="PANTHER" id="PTHR12296">
    <property type="entry name" value="DENN DOMAIN-CONTAINING PROTEIN 4"/>
    <property type="match status" value="1"/>
</dbReference>
<dbReference type="AlphaFoldDB" id="A0A315V1E1"/>
<dbReference type="Pfam" id="PF12335">
    <property type="entry name" value="SBF2"/>
    <property type="match status" value="1"/>
</dbReference>
<accession>A0A315V1E1</accession>
<dbReference type="InterPro" id="IPR005112">
    <property type="entry name" value="dDENN_dom"/>
</dbReference>
<dbReference type="Gene3D" id="3.40.50.11500">
    <property type="match status" value="1"/>
</dbReference>
<dbReference type="PANTHER" id="PTHR12296:SF16">
    <property type="entry name" value="C-MYC PROMOTER-BINDING PROTEIN"/>
    <property type="match status" value="1"/>
</dbReference>
<evidence type="ECO:0000313" key="3">
    <source>
        <dbReference type="EMBL" id="PWA17267.1"/>
    </source>
</evidence>
<dbReference type="GO" id="GO:0005085">
    <property type="term" value="F:guanyl-nucleotide exchange factor activity"/>
    <property type="evidence" value="ECO:0007669"/>
    <property type="project" value="UniProtKB-KW"/>
</dbReference>
<keyword evidence="1" id="KW-0344">Guanine-nucleotide releasing factor</keyword>
<dbReference type="EMBL" id="NHOQ01002371">
    <property type="protein sequence ID" value="PWA17267.1"/>
    <property type="molecule type" value="Genomic_DNA"/>
</dbReference>
<dbReference type="InterPro" id="IPR043153">
    <property type="entry name" value="DENN_C"/>
</dbReference>
<dbReference type="STRING" id="33528.ENSGAFP00000025253"/>
<dbReference type="PROSITE" id="PS50211">
    <property type="entry name" value="DENN"/>
    <property type="match status" value="1"/>
</dbReference>
<dbReference type="InterPro" id="IPR037516">
    <property type="entry name" value="Tripartite_DENN"/>
</dbReference>
<organism evidence="3 4">
    <name type="scientific">Gambusia affinis</name>
    <name type="common">Western mosquitofish</name>
    <name type="synonym">Heterandria affinis</name>
    <dbReference type="NCBI Taxonomy" id="33528"/>
    <lineage>
        <taxon>Eukaryota</taxon>
        <taxon>Metazoa</taxon>
        <taxon>Chordata</taxon>
        <taxon>Craniata</taxon>
        <taxon>Vertebrata</taxon>
        <taxon>Euteleostomi</taxon>
        <taxon>Actinopterygii</taxon>
        <taxon>Neopterygii</taxon>
        <taxon>Teleostei</taxon>
        <taxon>Neoteleostei</taxon>
        <taxon>Acanthomorphata</taxon>
        <taxon>Ovalentaria</taxon>
        <taxon>Atherinomorphae</taxon>
        <taxon>Cyprinodontiformes</taxon>
        <taxon>Poeciliidae</taxon>
        <taxon>Poeciliinae</taxon>
        <taxon>Gambusia</taxon>
    </lineage>
</organism>
<dbReference type="SMART" id="SM00799">
    <property type="entry name" value="DENN"/>
    <property type="match status" value="1"/>
</dbReference>
<dbReference type="SMART" id="SM00801">
    <property type="entry name" value="dDENN"/>
    <property type="match status" value="1"/>
</dbReference>
<evidence type="ECO:0000259" key="2">
    <source>
        <dbReference type="PROSITE" id="PS50211"/>
    </source>
</evidence>
<protein>
    <recommendedName>
        <fullName evidence="2">UDENN domain-containing protein</fullName>
    </recommendedName>
</protein>
<dbReference type="FunFam" id="3.40.50.11500:FF:000006">
    <property type="entry name" value="SET binding factor 2"/>
    <property type="match status" value="1"/>
</dbReference>
<dbReference type="InterPro" id="IPR005113">
    <property type="entry name" value="uDENN_dom"/>
</dbReference>
<name>A0A315V1E1_GAMAF</name>
<gene>
    <name evidence="3" type="ORF">CCH79_00010374</name>
</gene>
<dbReference type="Gene3D" id="3.30.450.200">
    <property type="match status" value="1"/>
</dbReference>
<feature type="domain" description="UDENN" evidence="2">
    <location>
        <begin position="1"/>
        <end position="456"/>
    </location>
</feature>
<dbReference type="Pfam" id="PF03456">
    <property type="entry name" value="uDENN"/>
    <property type="match status" value="1"/>
</dbReference>
<dbReference type="InterPro" id="IPR051696">
    <property type="entry name" value="DENN_Domain_GEFs"/>
</dbReference>
<dbReference type="Pfam" id="PF02141">
    <property type="entry name" value="DENN"/>
    <property type="match status" value="2"/>
</dbReference>
<keyword evidence="4" id="KW-1185">Reference proteome</keyword>
<comment type="caution">
    <text evidence="3">The sequence shown here is derived from an EMBL/GenBank/DDBJ whole genome shotgun (WGS) entry which is preliminary data.</text>
</comment>
<dbReference type="GO" id="GO:0032483">
    <property type="term" value="P:regulation of Rab protein signal transduction"/>
    <property type="evidence" value="ECO:0007669"/>
    <property type="project" value="TreeGrafter"/>
</dbReference>
<evidence type="ECO:0000256" key="1">
    <source>
        <dbReference type="ARBA" id="ARBA00022658"/>
    </source>
</evidence>
<dbReference type="GO" id="GO:0031410">
    <property type="term" value="C:cytoplasmic vesicle"/>
    <property type="evidence" value="ECO:0007669"/>
    <property type="project" value="TreeGrafter"/>
</dbReference>
<sequence length="926" mass="103909">MYHRNVNIFQHSCQKCEKRKKFCQPGGWRLSRERKAPTFFTVVLTDIDSDRHYCSCLTFFEAEVNLQEALDGACPPAHGDFTSFHMWTAVVNHIPGSKSIEADGDEDEEAEEDGLIQPAQVFAPKSLILVSRLDYPEIFRGCLGLIYTVYIDSLNFPLEGLVANLFIFQVPIAGGSQKLFSLGAGDRQLIQTPLNDTLPVTYKSVALLFQQLGLKEFSTHNEKCLKNDGSQELVTRIQNVLSLFCAVLTEHKVLFHSSSYQRLGEACRALEALMFPLRYSYPYIPILPSRLLEVLSSPTPFIIGVHSMFQNEIQDLLDVIIADLDGGTIKIPECIHLSLLPEPLLHQTQSTLSLVLHPDLEIADNAFPPPRTAPSNLKLLDKEVRAVFLRLFAQLFQGYRSCLQLIRIHSEPVIHFHKTAFLGQRGLIENDFLTKVLDGMAFAGFVSERGPPYRACDLFDELVALDVESFKEEEANPVMLQKRIRELSEQLFRNENPNPHMAFQKVPRPSEGSHLRVHQVPFPLLDDGKVEKMLQDGVAKHSLTPVSARPEKKCVVPAGPPVVSIMGKCGSVFNSARRLEVVKNCISFIFDSKTLETEKTLPAALRALKGKAARQCLTDELSVHVQQNRAILDHQQFDYIVRMMNCALQDCSTSEEFTVAAALLPLSTAYYRYSIIESSEIPTRLAPGVNQFAYTCIQDHPIWTNHQFWEATFYSEVQSQIRALYLNTPEEKRAITATPKDADPQSAASIGDEQTAMDLAAQQLRLWPSLSKDKQQELVKNEENTVFSQAIHYANLMVYLLVPLDTSKNKLLRNTPVTDWESGSNSIVTNSIAGSMAESFDTESGFEDSENSDTANSVVRFVARFIDKVCTESGVTQEHIKNLHCMIPGAAFTLHHSPDSLRFVPPGCMCYDLMPTPTEMYKLINS</sequence>